<dbReference type="Gene3D" id="2.60.40.1890">
    <property type="entry name" value="PCu(A)C copper chaperone"/>
    <property type="match status" value="1"/>
</dbReference>
<proteinExistence type="predicted"/>
<keyword evidence="2" id="KW-1185">Reference proteome</keyword>
<name>A0A7Z2S8D5_9SPHN</name>
<dbReference type="RefSeq" id="WP_160593221.1">
    <property type="nucleotide sequence ID" value="NZ_CP047895.1"/>
</dbReference>
<dbReference type="PANTHER" id="PTHR36302">
    <property type="entry name" value="BLR7088 PROTEIN"/>
    <property type="match status" value="1"/>
</dbReference>
<gene>
    <name evidence="1" type="ORF">GVO57_11300</name>
</gene>
<evidence type="ECO:0000313" key="2">
    <source>
        <dbReference type="Proteomes" id="UP000464468"/>
    </source>
</evidence>
<dbReference type="EMBL" id="CP047895">
    <property type="protein sequence ID" value="QHL91291.1"/>
    <property type="molecule type" value="Genomic_DNA"/>
</dbReference>
<dbReference type="PANTHER" id="PTHR36302:SF1">
    <property type="entry name" value="COPPER CHAPERONE PCU(A)C"/>
    <property type="match status" value="1"/>
</dbReference>
<dbReference type="PROSITE" id="PS51257">
    <property type="entry name" value="PROKAR_LIPOPROTEIN"/>
    <property type="match status" value="1"/>
</dbReference>
<protein>
    <submittedName>
        <fullName evidence="1">Copper chaperone PCu(A)C</fullName>
    </submittedName>
</protein>
<dbReference type="AlphaFoldDB" id="A0A7Z2S8D5"/>
<sequence>MLRPFVGLCAAGIALATAGCTQEEAQLQVTDAWVRISPVASNPSAGYFTVKGGEKAVQLIGVSSPVAIRTEMHETMADHGAGDGNSDGKGHGMTMMKPVTSVDVPARGTVAFAPGGRHAMFWNINPGIVPPRTMPLVFTFSDGTQIEVAARTVAVGAPAPK</sequence>
<dbReference type="InterPro" id="IPR058248">
    <property type="entry name" value="Lxx211020-like"/>
</dbReference>
<evidence type="ECO:0000313" key="1">
    <source>
        <dbReference type="EMBL" id="QHL91291.1"/>
    </source>
</evidence>
<dbReference type="SUPFAM" id="SSF110087">
    <property type="entry name" value="DR1885-like metal-binding protein"/>
    <property type="match status" value="1"/>
</dbReference>
<dbReference type="InterPro" id="IPR007410">
    <property type="entry name" value="LpqE-like"/>
</dbReference>
<dbReference type="InterPro" id="IPR036182">
    <property type="entry name" value="PCuAC_sf"/>
</dbReference>
<reference evidence="1 2" key="1">
    <citation type="submission" date="2020-01" db="EMBL/GenBank/DDBJ databases">
        <title>Sphingomonas sp. C33 whole genome sequece.</title>
        <authorList>
            <person name="Park C."/>
        </authorList>
    </citation>
    <scope>NUCLEOTIDE SEQUENCE [LARGE SCALE GENOMIC DNA]</scope>
    <source>
        <strain evidence="1 2">C33</strain>
    </source>
</reference>
<organism evidence="1 2">
    <name type="scientific">Sphingomonas changnyeongensis</name>
    <dbReference type="NCBI Taxonomy" id="2698679"/>
    <lineage>
        <taxon>Bacteria</taxon>
        <taxon>Pseudomonadati</taxon>
        <taxon>Pseudomonadota</taxon>
        <taxon>Alphaproteobacteria</taxon>
        <taxon>Sphingomonadales</taxon>
        <taxon>Sphingomonadaceae</taxon>
        <taxon>Sphingomonas</taxon>
    </lineage>
</organism>
<dbReference type="KEGG" id="schy:GVO57_11300"/>
<dbReference type="Pfam" id="PF04314">
    <property type="entry name" value="PCuAC"/>
    <property type="match status" value="1"/>
</dbReference>
<accession>A0A7Z2S8D5</accession>
<dbReference type="Proteomes" id="UP000464468">
    <property type="component" value="Chromosome"/>
</dbReference>